<dbReference type="PRINTS" id="PR01444">
    <property type="entry name" value="LATROPHILIN"/>
</dbReference>
<dbReference type="Ensembl" id="ENSSLDT00000020189.1">
    <property type="protein sequence ID" value="ENSSLDP00000019533.1"/>
    <property type="gene ID" value="ENSSLDG00000014998.1"/>
</dbReference>
<dbReference type="PROSITE" id="PS51132">
    <property type="entry name" value="OLF"/>
    <property type="match status" value="1"/>
</dbReference>
<dbReference type="InterPro" id="IPR003112">
    <property type="entry name" value="Olfac-like_dom"/>
</dbReference>
<keyword evidence="13" id="KW-0807">Transducer</keyword>
<evidence type="ECO:0000256" key="7">
    <source>
        <dbReference type="ARBA" id="ARBA00022989"/>
    </source>
</evidence>
<dbReference type="InterPro" id="IPR050605">
    <property type="entry name" value="Olfactomedin-like_domain"/>
</dbReference>
<evidence type="ECO:0000256" key="5">
    <source>
        <dbReference type="ARBA" id="ARBA00022692"/>
    </source>
</evidence>
<dbReference type="Pfam" id="PF02354">
    <property type="entry name" value="Latrophilin"/>
    <property type="match status" value="1"/>
</dbReference>
<dbReference type="GO" id="GO:0004930">
    <property type="term" value="F:G protein-coupled receptor activity"/>
    <property type="evidence" value="ECO:0007669"/>
    <property type="project" value="UniProtKB-KW"/>
</dbReference>
<dbReference type="SMART" id="SM00303">
    <property type="entry name" value="GPS"/>
    <property type="match status" value="1"/>
</dbReference>
<dbReference type="Pfam" id="PF02140">
    <property type="entry name" value="SUEL_Lectin"/>
    <property type="match status" value="1"/>
</dbReference>
<dbReference type="GO" id="GO:0007166">
    <property type="term" value="P:cell surface receptor signaling pathway"/>
    <property type="evidence" value="ECO:0007669"/>
    <property type="project" value="InterPro"/>
</dbReference>
<evidence type="ECO:0000313" key="25">
    <source>
        <dbReference type="Proteomes" id="UP000261360"/>
    </source>
</evidence>
<feature type="transmembrane region" description="Helical" evidence="17">
    <location>
        <begin position="863"/>
        <end position="887"/>
    </location>
</feature>
<dbReference type="InterPro" id="IPR017981">
    <property type="entry name" value="GPCR_2-like_7TM"/>
</dbReference>
<feature type="transmembrane region" description="Helical" evidence="17">
    <location>
        <begin position="908"/>
        <end position="926"/>
    </location>
</feature>
<feature type="signal peptide" evidence="18">
    <location>
        <begin position="1"/>
        <end position="21"/>
    </location>
</feature>
<evidence type="ECO:0000256" key="10">
    <source>
        <dbReference type="ARBA" id="ARBA00023136"/>
    </source>
</evidence>
<dbReference type="GO" id="GO:0030246">
    <property type="term" value="F:carbohydrate binding"/>
    <property type="evidence" value="ECO:0007669"/>
    <property type="project" value="InterPro"/>
</dbReference>
<feature type="compositionally biased region" description="Basic and acidic residues" evidence="16">
    <location>
        <begin position="1196"/>
        <end position="1218"/>
    </location>
</feature>
<dbReference type="PROSITE" id="PS50228">
    <property type="entry name" value="SUEL_LECTIN"/>
    <property type="match status" value="1"/>
</dbReference>
<feature type="compositionally biased region" description="Polar residues" evidence="16">
    <location>
        <begin position="1048"/>
        <end position="1059"/>
    </location>
</feature>
<dbReference type="GeneTree" id="ENSGT00940000167471"/>
<dbReference type="Gene3D" id="2.60.220.50">
    <property type="match status" value="1"/>
</dbReference>
<organism evidence="24 25">
    <name type="scientific">Seriola lalandi dorsalis</name>
    <dbReference type="NCBI Taxonomy" id="1841481"/>
    <lineage>
        <taxon>Eukaryota</taxon>
        <taxon>Metazoa</taxon>
        <taxon>Chordata</taxon>
        <taxon>Craniata</taxon>
        <taxon>Vertebrata</taxon>
        <taxon>Euteleostomi</taxon>
        <taxon>Actinopterygii</taxon>
        <taxon>Neopterygii</taxon>
        <taxon>Teleostei</taxon>
        <taxon>Neoteleostei</taxon>
        <taxon>Acanthomorphata</taxon>
        <taxon>Carangaria</taxon>
        <taxon>Carangiformes</taxon>
        <taxon>Carangidae</taxon>
        <taxon>Seriola</taxon>
    </lineage>
</organism>
<feature type="transmembrane region" description="Helical" evidence="17">
    <location>
        <begin position="1073"/>
        <end position="1094"/>
    </location>
</feature>
<evidence type="ECO:0000256" key="9">
    <source>
        <dbReference type="ARBA" id="ARBA00023040"/>
    </source>
</evidence>
<feature type="domain" description="SUEL-type lectin" evidence="21">
    <location>
        <begin position="33"/>
        <end position="122"/>
    </location>
</feature>
<evidence type="ECO:0000256" key="1">
    <source>
        <dbReference type="ARBA" id="ARBA00004613"/>
    </source>
</evidence>
<name>A0A3B4XUE4_SERLL</name>
<dbReference type="STRING" id="1841481.ENSSLDP00000019533"/>
<evidence type="ECO:0000259" key="20">
    <source>
        <dbReference type="PROSITE" id="PS50227"/>
    </source>
</evidence>
<dbReference type="Gene3D" id="1.20.1070.10">
    <property type="entry name" value="Rhodopsin 7-helix transmembrane proteins"/>
    <property type="match status" value="1"/>
</dbReference>
<dbReference type="GO" id="GO:0005615">
    <property type="term" value="C:extracellular space"/>
    <property type="evidence" value="ECO:0007669"/>
    <property type="project" value="TreeGrafter"/>
</dbReference>
<evidence type="ECO:0000259" key="23">
    <source>
        <dbReference type="PROSITE" id="PS51132"/>
    </source>
</evidence>
<feature type="domain" description="G-protein coupled receptors family 2 profile 1" evidence="20">
    <location>
        <begin position="472"/>
        <end position="528"/>
    </location>
</feature>
<keyword evidence="9" id="KW-0297">G-protein coupled receptor</keyword>
<keyword evidence="3" id="KW-1003">Cell membrane</keyword>
<dbReference type="SMART" id="SM00284">
    <property type="entry name" value="OLF"/>
    <property type="match status" value="1"/>
</dbReference>
<dbReference type="InterPro" id="IPR032471">
    <property type="entry name" value="AGRL2-4_GAIN_subdom_A"/>
</dbReference>
<reference evidence="24" key="1">
    <citation type="submission" date="2025-08" db="UniProtKB">
        <authorList>
            <consortium name="Ensembl"/>
        </authorList>
    </citation>
    <scope>IDENTIFICATION</scope>
</reference>
<evidence type="ECO:0000256" key="12">
    <source>
        <dbReference type="ARBA" id="ARBA00023170"/>
    </source>
</evidence>
<feature type="domain" description="Olfactomedin-like" evidence="23">
    <location>
        <begin position="127"/>
        <end position="390"/>
    </location>
</feature>
<dbReference type="PROSITE" id="PS50261">
    <property type="entry name" value="G_PROTEIN_RECEP_F2_4"/>
    <property type="match status" value="1"/>
</dbReference>
<evidence type="ECO:0000256" key="15">
    <source>
        <dbReference type="PROSITE-ProRule" id="PRU00446"/>
    </source>
</evidence>
<dbReference type="PANTHER" id="PTHR23192:SF71">
    <property type="entry name" value="ADHESION G PROTEIN-COUPLED RECEPTOR L1-RELATED"/>
    <property type="match status" value="1"/>
</dbReference>
<dbReference type="FunFam" id="2.60.120.740:FF:000001">
    <property type="entry name" value="Adhesion G protein-coupled receptor L2"/>
    <property type="match status" value="1"/>
</dbReference>
<dbReference type="PANTHER" id="PTHR23192">
    <property type="entry name" value="OLFACTOMEDIN-RELATED"/>
    <property type="match status" value="1"/>
</dbReference>
<keyword evidence="5 17" id="KW-0812">Transmembrane</keyword>
<keyword evidence="7 17" id="KW-1133">Transmembrane helix</keyword>
<evidence type="ECO:0000259" key="21">
    <source>
        <dbReference type="PROSITE" id="PS50228"/>
    </source>
</evidence>
<keyword evidence="11 15" id="KW-1015">Disulfide bond</keyword>
<keyword evidence="8" id="KW-0770">Synapse</keyword>
<feature type="transmembrane region" description="Helical" evidence="17">
    <location>
        <begin position="801"/>
        <end position="827"/>
    </location>
</feature>
<dbReference type="InterPro" id="IPR000922">
    <property type="entry name" value="Lectin_gal-bd_dom"/>
</dbReference>
<keyword evidence="12" id="KW-0675">Receptor</keyword>
<feature type="transmembrane region" description="Helical" evidence="17">
    <location>
        <begin position="839"/>
        <end position="857"/>
    </location>
</feature>
<feature type="region of interest" description="Disordered" evidence="16">
    <location>
        <begin position="1032"/>
        <end position="1059"/>
    </location>
</feature>
<dbReference type="InterPro" id="IPR000832">
    <property type="entry name" value="GPCR_2_secretin-like"/>
</dbReference>
<feature type="compositionally biased region" description="Low complexity" evidence="16">
    <location>
        <begin position="1032"/>
        <end position="1046"/>
    </location>
</feature>
<feature type="disulfide bond" evidence="15">
    <location>
        <begin position="128"/>
        <end position="310"/>
    </location>
</feature>
<feature type="transmembrane region" description="Helical" evidence="17">
    <location>
        <begin position="946"/>
        <end position="963"/>
    </location>
</feature>
<evidence type="ECO:0000256" key="2">
    <source>
        <dbReference type="ARBA" id="ARBA00004651"/>
    </source>
</evidence>
<dbReference type="Pfam" id="PF00002">
    <property type="entry name" value="7tm_2"/>
    <property type="match status" value="1"/>
</dbReference>
<feature type="domain" description="G-protein coupled receptors family 2 profile 2" evidence="22">
    <location>
        <begin position="803"/>
        <end position="970"/>
    </location>
</feature>
<keyword evidence="10 17" id="KW-0472">Membrane</keyword>
<dbReference type="InterPro" id="IPR000203">
    <property type="entry name" value="GPS"/>
</dbReference>
<dbReference type="Gene3D" id="2.60.120.740">
    <property type="match status" value="1"/>
</dbReference>
<sequence length="1391" mass="154687">MFSSALPFLCVASCLAAMSRAAMPFGLLRRELACEGYPIELRCPGSDVVMVETANYGRTDDKICDADPFQMENTQCYLPDALKIMAQRCNNRTQCVVVAGVDVFPDPCPGTYKYLEIQYECVPYIFVCPGSLLSIQPASSLLEAEHQSGAWCKDPLQAGDRLYVMPWTPYRTEVLYEYASWDDYRQNRITTTYKLPSRVDGTGFVVYDGAVFYNKERTRNLVKYDLRTRIKSGEAVVVNANYHDTSPYRWGGKSDIDLAVDENGLWVIYSTEANNGRIVVSQVNPYTLRFEGTWATGFDKRGASNAFMACGVLYAVRSVFQDDEGQADGRAGSDMVVYAYDTSRGQELPVQIPFPNPYQYISSIDYNPRDNQLYVWNNYYVLRYPLQFTPPPPTKGLQSKRRCPLSSLMTTVRSYTATVALTPVRPSASHPIGVINRGPFDQRPITAMVPLTPRPPLRVPLAPGGPGQVGGCEGRVARGVQWPPTLKGETVERPCPKGSLGIASYQCMSSPVGWSSRGPDLSNCTSPWVSQIAQKIKSGENAANIAGELVNLTRGRIYAGDVSMSVRLIEQLLDILDSQLQALRPANKESAARNYNKAVVQIVDNLLGPEALVSWADMSGVDQSRSASLLLDAVEKGAFLLANNLYEGRFNLEVYVLNTEADIQDLTFPHSYDSDSILQISALALQQYSNNGLWHGSEVRRKSLVVNSHVISASVHRGSNRVYLSEPVIFTLRHLQLENHFGPNCSFWNASGVSGSGRWSTQGCRLLHTNNTHTTCACNHLSSYAVLMTYQQPFGAGVEELLVYVVSWVGISVALVCLATCLTTLCCQGAPWHTDHSTIHCNLWANLLITELLFLVGANKTQYTVVCSIIAGLLHFSLLSVFCWLCLEGVELYLLQREVFEGRNSRRKYFYLCGYSIPGLVVAVSAAIDFRGYGSKTACWLRTDNYFIWICVLFLRFLFRAWAVGSLTLLFLQSVTWSSGLMFLSAPSLLLAYLFSSLNTAQGLLITILHCSLARKVRLCDYGRCLRLSQCCATSSSSSPDSVKGSALRSNSRYTSSQSRRATANRQVHCNTLYLFVSLSLCLSQILTLCEIFLIQSRIRRMWNDTVRRQTESSFIAADVNNTPTLNRGEDHFYLSFKSQHCPPCGLKDVTFIFLPLSLSILRVERENEKQKDRALDVWRGGIDIDRDESFLFESKDGGLDGRKRGKDRAPLRYHGEREDSDSFALPLTPDLDLDPDSSPIYARDSNPSPLYPGDRSSPPLSIFPRSSPPTNIFAPRDTNSPPNNLYSRHSPQVYSRSSSPPRFYTRTSPPTLSYPDSSPEGPEEVSPTGQPQRPALELPYSLGRPPLGPRPNHLQTFYQPPPLASNGEAVYTAEPTSEGEDGQMQRVTSL</sequence>
<feature type="transmembrane region" description="Helical" evidence="17">
    <location>
        <begin position="975"/>
        <end position="995"/>
    </location>
</feature>
<dbReference type="InterPro" id="IPR046338">
    <property type="entry name" value="GAIN_dom_sf"/>
</dbReference>
<evidence type="ECO:0000256" key="16">
    <source>
        <dbReference type="SAM" id="MobiDB-lite"/>
    </source>
</evidence>
<accession>A0A3B4XUE4</accession>
<evidence type="ECO:0000256" key="14">
    <source>
        <dbReference type="ARBA" id="ARBA00034109"/>
    </source>
</evidence>
<keyword evidence="6" id="KW-0677">Repeat</keyword>
<proteinExistence type="predicted"/>
<evidence type="ECO:0000256" key="17">
    <source>
        <dbReference type="SAM" id="Phobius"/>
    </source>
</evidence>
<evidence type="ECO:0000313" key="24">
    <source>
        <dbReference type="Ensembl" id="ENSSLDP00000019533.1"/>
    </source>
</evidence>
<feature type="region of interest" description="Disordered" evidence="16">
    <location>
        <begin position="1196"/>
        <end position="1391"/>
    </location>
</feature>
<dbReference type="CDD" id="cd22844">
    <property type="entry name" value="Gal_Rha_Lectin_LPHN1"/>
    <property type="match status" value="1"/>
</dbReference>
<dbReference type="InterPro" id="IPR003334">
    <property type="entry name" value="GPCR_2_latrophilin_rcpt_C"/>
</dbReference>
<feature type="chain" id="PRO_5017423180" evidence="18">
    <location>
        <begin position="22"/>
        <end position="1391"/>
    </location>
</feature>
<dbReference type="Pfam" id="PF16489">
    <property type="entry name" value="GAIN"/>
    <property type="match status" value="1"/>
</dbReference>
<feature type="compositionally biased region" description="Polar residues" evidence="16">
    <location>
        <begin position="1278"/>
        <end position="1317"/>
    </location>
</feature>
<keyword evidence="4" id="KW-0964">Secreted</keyword>
<evidence type="ECO:0000256" key="3">
    <source>
        <dbReference type="ARBA" id="ARBA00022475"/>
    </source>
</evidence>
<evidence type="ECO:0000259" key="22">
    <source>
        <dbReference type="PROSITE" id="PS50261"/>
    </source>
</evidence>
<evidence type="ECO:0000256" key="11">
    <source>
        <dbReference type="ARBA" id="ARBA00023157"/>
    </source>
</evidence>
<dbReference type="InterPro" id="IPR036445">
    <property type="entry name" value="GPCR_2_extracell_dom_sf"/>
</dbReference>
<evidence type="ECO:0000259" key="19">
    <source>
        <dbReference type="PROSITE" id="PS50221"/>
    </source>
</evidence>
<dbReference type="Gene3D" id="1.25.40.610">
    <property type="match status" value="1"/>
</dbReference>
<dbReference type="Pfam" id="PF01825">
    <property type="entry name" value="GPS"/>
    <property type="match status" value="1"/>
</dbReference>
<dbReference type="GO" id="GO:0097060">
    <property type="term" value="C:synaptic membrane"/>
    <property type="evidence" value="ECO:0007669"/>
    <property type="project" value="UniProtKB-SubCell"/>
</dbReference>
<keyword evidence="25" id="KW-1185">Reference proteome</keyword>
<protein>
    <submittedName>
        <fullName evidence="24">Adhesion G protein-coupled receptor L1-like</fullName>
    </submittedName>
</protein>
<keyword evidence="18" id="KW-0732">Signal</keyword>
<dbReference type="PROSITE" id="PS50221">
    <property type="entry name" value="GAIN_B"/>
    <property type="match status" value="1"/>
</dbReference>
<dbReference type="Gene3D" id="4.10.1240.10">
    <property type="entry name" value="GPCR, family 2, extracellular hormone receptor domain"/>
    <property type="match status" value="1"/>
</dbReference>
<evidence type="ECO:0000256" key="13">
    <source>
        <dbReference type="ARBA" id="ARBA00023224"/>
    </source>
</evidence>
<evidence type="ECO:0000256" key="8">
    <source>
        <dbReference type="ARBA" id="ARBA00023018"/>
    </source>
</evidence>
<dbReference type="Pfam" id="PF02191">
    <property type="entry name" value="OLF"/>
    <property type="match status" value="1"/>
</dbReference>
<dbReference type="PROSITE" id="PS50227">
    <property type="entry name" value="G_PROTEIN_RECEP_F2_3"/>
    <property type="match status" value="1"/>
</dbReference>
<dbReference type="InterPro" id="IPR043159">
    <property type="entry name" value="Lectin_gal-bd_sf"/>
</dbReference>
<dbReference type="SMART" id="SM00008">
    <property type="entry name" value="HormR"/>
    <property type="match status" value="1"/>
</dbReference>
<dbReference type="InterPro" id="IPR001879">
    <property type="entry name" value="GPCR_2_extracellular_dom"/>
</dbReference>
<evidence type="ECO:0000256" key="4">
    <source>
        <dbReference type="ARBA" id="ARBA00022525"/>
    </source>
</evidence>
<dbReference type="Proteomes" id="UP000261360">
    <property type="component" value="Unplaced"/>
</dbReference>
<dbReference type="InterPro" id="IPR057244">
    <property type="entry name" value="GAIN_B"/>
</dbReference>
<feature type="domain" description="GAIN-B" evidence="19">
    <location>
        <begin position="641"/>
        <end position="794"/>
    </location>
</feature>
<dbReference type="Pfam" id="PF02793">
    <property type="entry name" value="HRM"/>
    <property type="match status" value="1"/>
</dbReference>
<comment type="subcellular location">
    <subcellularLocation>
        <location evidence="2">Cell membrane</location>
        <topology evidence="2">Multi-pass membrane protein</topology>
    </subcellularLocation>
    <subcellularLocation>
        <location evidence="1">Secreted</location>
    </subcellularLocation>
    <subcellularLocation>
        <location evidence="14">Synaptic cell membrane</location>
    </subcellularLocation>
</comment>
<dbReference type="InterPro" id="IPR003924">
    <property type="entry name" value="GPCR_2_latrophilin"/>
</dbReference>
<reference evidence="24" key="2">
    <citation type="submission" date="2025-09" db="UniProtKB">
        <authorList>
            <consortium name="Ensembl"/>
        </authorList>
    </citation>
    <scope>IDENTIFICATION</scope>
</reference>
<evidence type="ECO:0000256" key="18">
    <source>
        <dbReference type="SAM" id="SignalP"/>
    </source>
</evidence>
<evidence type="ECO:0000256" key="6">
    <source>
        <dbReference type="ARBA" id="ARBA00022737"/>
    </source>
</evidence>